<organism evidence="1 2">
    <name type="scientific">Trifolium medium</name>
    <dbReference type="NCBI Taxonomy" id="97028"/>
    <lineage>
        <taxon>Eukaryota</taxon>
        <taxon>Viridiplantae</taxon>
        <taxon>Streptophyta</taxon>
        <taxon>Embryophyta</taxon>
        <taxon>Tracheophyta</taxon>
        <taxon>Spermatophyta</taxon>
        <taxon>Magnoliopsida</taxon>
        <taxon>eudicotyledons</taxon>
        <taxon>Gunneridae</taxon>
        <taxon>Pentapetalae</taxon>
        <taxon>rosids</taxon>
        <taxon>fabids</taxon>
        <taxon>Fabales</taxon>
        <taxon>Fabaceae</taxon>
        <taxon>Papilionoideae</taxon>
        <taxon>50 kb inversion clade</taxon>
        <taxon>NPAAA clade</taxon>
        <taxon>Hologalegina</taxon>
        <taxon>IRL clade</taxon>
        <taxon>Trifolieae</taxon>
        <taxon>Trifolium</taxon>
    </lineage>
</organism>
<proteinExistence type="predicted"/>
<comment type="caution">
    <text evidence="1">The sequence shown here is derived from an EMBL/GenBank/DDBJ whole genome shotgun (WGS) entry which is preliminary data.</text>
</comment>
<keyword evidence="2" id="KW-1185">Reference proteome</keyword>
<sequence length="84" mass="9292">MLVQNPNFRLHLSLAAAEKQNNNIYARTRAWRRPGHAWRSHQAANMHAIAPGATTPAPSAGSEENIVFLASSIRFQGKTQQSLK</sequence>
<accession>A0A392N6L2</accession>
<dbReference type="EMBL" id="LXQA010029834">
    <property type="protein sequence ID" value="MCH95440.1"/>
    <property type="molecule type" value="Genomic_DNA"/>
</dbReference>
<protein>
    <submittedName>
        <fullName evidence="1">Uncharacterized protein</fullName>
    </submittedName>
</protein>
<name>A0A392N6L2_9FABA</name>
<dbReference type="Proteomes" id="UP000265520">
    <property type="component" value="Unassembled WGS sequence"/>
</dbReference>
<reference evidence="1 2" key="1">
    <citation type="journal article" date="2018" name="Front. Plant Sci.">
        <title>Red Clover (Trifolium pratense) and Zigzag Clover (T. medium) - A Picture of Genomic Similarities and Differences.</title>
        <authorList>
            <person name="Dluhosova J."/>
            <person name="Istvanek J."/>
            <person name="Nedelnik J."/>
            <person name="Repkova J."/>
        </authorList>
    </citation>
    <scope>NUCLEOTIDE SEQUENCE [LARGE SCALE GENOMIC DNA]</scope>
    <source>
        <strain evidence="2">cv. 10/8</strain>
        <tissue evidence="1">Leaf</tissue>
    </source>
</reference>
<dbReference type="AlphaFoldDB" id="A0A392N6L2"/>
<evidence type="ECO:0000313" key="1">
    <source>
        <dbReference type="EMBL" id="MCH95440.1"/>
    </source>
</evidence>
<evidence type="ECO:0000313" key="2">
    <source>
        <dbReference type="Proteomes" id="UP000265520"/>
    </source>
</evidence>